<dbReference type="EMBL" id="JARPUR010000002">
    <property type="protein sequence ID" value="KAK4881032.1"/>
    <property type="molecule type" value="Genomic_DNA"/>
</dbReference>
<dbReference type="Proteomes" id="UP001353858">
    <property type="component" value="Unassembled WGS sequence"/>
</dbReference>
<dbReference type="PANTHER" id="PTHR45823">
    <property type="entry name" value="T-SNARE COILED-COIL HOMOLOGY DOMAIN-CONTAINING PROTEIN"/>
    <property type="match status" value="1"/>
</dbReference>
<keyword evidence="2" id="KW-1185">Reference proteome</keyword>
<dbReference type="PANTHER" id="PTHR45823:SF1">
    <property type="entry name" value="T-SNARE COILED-COIL HOMOLOGY DOMAIN-CONTAINING PROTEIN"/>
    <property type="match status" value="1"/>
</dbReference>
<protein>
    <submittedName>
        <fullName evidence="1">Uncharacterized protein</fullName>
    </submittedName>
</protein>
<reference evidence="2" key="1">
    <citation type="submission" date="2023-01" db="EMBL/GenBank/DDBJ databases">
        <title>Key to firefly adult light organ development and bioluminescence: homeobox transcription factors regulate luciferase expression and transportation to peroxisome.</title>
        <authorList>
            <person name="Fu X."/>
        </authorList>
    </citation>
    <scope>NUCLEOTIDE SEQUENCE [LARGE SCALE GENOMIC DNA]</scope>
</reference>
<proteinExistence type="predicted"/>
<evidence type="ECO:0000313" key="1">
    <source>
        <dbReference type="EMBL" id="KAK4881032.1"/>
    </source>
</evidence>
<name>A0AAN7PZU6_9COLE</name>
<evidence type="ECO:0000313" key="2">
    <source>
        <dbReference type="Proteomes" id="UP001353858"/>
    </source>
</evidence>
<accession>A0AAN7PZU6</accession>
<comment type="caution">
    <text evidence="1">The sequence shown here is derived from an EMBL/GenBank/DDBJ whole genome shotgun (WGS) entry which is preliminary data.</text>
</comment>
<organism evidence="1 2">
    <name type="scientific">Aquatica leii</name>
    <dbReference type="NCBI Taxonomy" id="1421715"/>
    <lineage>
        <taxon>Eukaryota</taxon>
        <taxon>Metazoa</taxon>
        <taxon>Ecdysozoa</taxon>
        <taxon>Arthropoda</taxon>
        <taxon>Hexapoda</taxon>
        <taxon>Insecta</taxon>
        <taxon>Pterygota</taxon>
        <taxon>Neoptera</taxon>
        <taxon>Endopterygota</taxon>
        <taxon>Coleoptera</taxon>
        <taxon>Polyphaga</taxon>
        <taxon>Elateriformia</taxon>
        <taxon>Elateroidea</taxon>
        <taxon>Lampyridae</taxon>
        <taxon>Luciolinae</taxon>
        <taxon>Aquatica</taxon>
    </lineage>
</organism>
<dbReference type="AlphaFoldDB" id="A0AAN7PZU6"/>
<gene>
    <name evidence="1" type="ORF">RN001_004351</name>
</gene>
<sequence length="292" mass="33438">MKLFEERMNQMIWHGEGSAKSKDLIMDPREETSHKFKVVPSNFDGKVSWSTYHKQFEDAGTANGWSNKQKTTSLIVSLRGEALEILQTVSDHLQENYELSISRLKMRYGDALFQQVYQAQIKSQVQKAAESLKTPDTFLDQLAIQIFVDGLRDNETQQTLRLPRLKTLDDALVHALEFEAEKHASQRDGQRLCCAAEVPAQTLESIEEIARRILREKGATTLNCGEIGHVRRHRTKPKKKSRRTLENLERGDQKRHKVISSSQAPEITIRMASRREQLHSIYLDGKINGKSV</sequence>